<accession>A0A150IMJ5</accession>
<protein>
    <submittedName>
        <fullName evidence="3">Glutaredoxin</fullName>
    </submittedName>
</protein>
<dbReference type="InterPro" id="IPR011767">
    <property type="entry name" value="GLR_AS"/>
</dbReference>
<gene>
    <name evidence="2" type="ORF">APG10_00089</name>
    <name evidence="3" type="ORF">APG11_01434</name>
    <name evidence="4" type="ORF">APG12_00142</name>
</gene>
<proteinExistence type="predicted"/>
<name>A0A150IQM5_9EURY</name>
<dbReference type="PROSITE" id="PS00195">
    <property type="entry name" value="GLUTAREDOXIN_1"/>
    <property type="match status" value="1"/>
</dbReference>
<dbReference type="Proteomes" id="UP000092403">
    <property type="component" value="Unassembled WGS sequence"/>
</dbReference>
<sequence length="94" mass="10810">MELKFEHVKGQKKGDVKLYALSTCVWCGKTKDLLNELGIEFNYIYVDLLQGDTKQYAIDEVKRYNKNCSFPTLVINNEKTIVGFKEAEIKEALS</sequence>
<dbReference type="EMBL" id="LNJC01000002">
    <property type="protein sequence ID" value="KYC51217.1"/>
    <property type="molecule type" value="Genomic_DNA"/>
</dbReference>
<dbReference type="EMBL" id="LNGE01000002">
    <property type="protein sequence ID" value="KYC46219.1"/>
    <property type="molecule type" value="Genomic_DNA"/>
</dbReference>
<evidence type="ECO:0000259" key="1">
    <source>
        <dbReference type="Pfam" id="PF00462"/>
    </source>
</evidence>
<dbReference type="InterPro" id="IPR002109">
    <property type="entry name" value="Glutaredoxin"/>
</dbReference>
<evidence type="ECO:0000313" key="5">
    <source>
        <dbReference type="Proteomes" id="UP000091929"/>
    </source>
</evidence>
<accession>A0A150IQM5</accession>
<dbReference type="SUPFAM" id="SSF52833">
    <property type="entry name" value="Thioredoxin-like"/>
    <property type="match status" value="1"/>
</dbReference>
<dbReference type="Proteomes" id="UP000091929">
    <property type="component" value="Unassembled WGS sequence"/>
</dbReference>
<reference evidence="5 6" key="1">
    <citation type="journal article" date="2016" name="ISME J.">
        <title>Chasing the elusive Euryarchaeota class WSA2: genomes reveal a uniquely fastidious methyl-reducing methanogen.</title>
        <authorList>
            <person name="Nobu M.K."/>
            <person name="Narihiro T."/>
            <person name="Kuroda K."/>
            <person name="Mei R."/>
            <person name="Liu W.T."/>
        </authorList>
    </citation>
    <scope>NUCLEOTIDE SEQUENCE [LARGE SCALE GENOMIC DNA]</scope>
    <source>
        <strain evidence="2">B03fssc0709_Meth_Bin005</strain>
        <strain evidence="3">B15fssc0709_Meth_Bin003</strain>
        <strain evidence="4">BMIXfssc0709_Meth_Bin006</strain>
    </source>
</reference>
<dbReference type="InterPro" id="IPR036249">
    <property type="entry name" value="Thioredoxin-like_sf"/>
</dbReference>
<dbReference type="EMBL" id="LNGF01000033">
    <property type="protein sequence ID" value="KYC47125.1"/>
    <property type="molecule type" value="Genomic_DNA"/>
</dbReference>
<evidence type="ECO:0000313" key="6">
    <source>
        <dbReference type="Proteomes" id="UP000092401"/>
    </source>
</evidence>
<organism evidence="3 5">
    <name type="scientific">Candidatus Methanofastidiosum methylothiophilum</name>
    <dbReference type="NCBI Taxonomy" id="1705564"/>
    <lineage>
        <taxon>Archaea</taxon>
        <taxon>Methanobacteriati</taxon>
        <taxon>Methanobacteriota</taxon>
        <taxon>Stenosarchaea group</taxon>
        <taxon>Candidatus Methanofastidiosia</taxon>
        <taxon>Candidatus Methanofastidiosales</taxon>
        <taxon>Candidatus Methanofastidiosaceae</taxon>
        <taxon>Candidatus Methanofastidiosum</taxon>
    </lineage>
</organism>
<evidence type="ECO:0000313" key="4">
    <source>
        <dbReference type="EMBL" id="KYC51217.1"/>
    </source>
</evidence>
<dbReference type="PROSITE" id="PS51354">
    <property type="entry name" value="GLUTAREDOXIN_2"/>
    <property type="match status" value="1"/>
</dbReference>
<dbReference type="Proteomes" id="UP000092401">
    <property type="component" value="Unassembled WGS sequence"/>
</dbReference>
<dbReference type="Pfam" id="PF00462">
    <property type="entry name" value="Glutaredoxin"/>
    <property type="match status" value="1"/>
</dbReference>
<dbReference type="Gene3D" id="3.40.30.10">
    <property type="entry name" value="Glutaredoxin"/>
    <property type="match status" value="1"/>
</dbReference>
<feature type="domain" description="Glutaredoxin" evidence="1">
    <location>
        <begin position="16"/>
        <end position="78"/>
    </location>
</feature>
<evidence type="ECO:0000313" key="3">
    <source>
        <dbReference type="EMBL" id="KYC47125.1"/>
    </source>
</evidence>
<dbReference type="CDD" id="cd02976">
    <property type="entry name" value="NrdH"/>
    <property type="match status" value="1"/>
</dbReference>
<comment type="caution">
    <text evidence="3">The sequence shown here is derived from an EMBL/GenBank/DDBJ whole genome shotgun (WGS) entry which is preliminary data.</text>
</comment>
<accession>A0A150J1V8</accession>
<dbReference type="AlphaFoldDB" id="A0A150IQM5"/>
<evidence type="ECO:0000313" key="2">
    <source>
        <dbReference type="EMBL" id="KYC46219.1"/>
    </source>
</evidence>